<dbReference type="InterPro" id="IPR036390">
    <property type="entry name" value="WH_DNA-bd_sf"/>
</dbReference>
<dbReference type="EMBL" id="DTAD01000011">
    <property type="protein sequence ID" value="HGN89649.1"/>
    <property type="molecule type" value="Genomic_DNA"/>
</dbReference>
<evidence type="ECO:0000313" key="3">
    <source>
        <dbReference type="EMBL" id="HGN89649.1"/>
    </source>
</evidence>
<dbReference type="Pfam" id="PF01978">
    <property type="entry name" value="TrmB"/>
    <property type="match status" value="1"/>
</dbReference>
<dbReference type="PANTHER" id="PTHR34293">
    <property type="entry name" value="HTH-TYPE TRANSCRIPTIONAL REGULATOR TRMBL2"/>
    <property type="match status" value="1"/>
</dbReference>
<sequence length="245" mass="27658">MEETELVEKLQKVFGFNKYQAKAYVAVLQGYSKPADVARKSKIPITRVYDVLSSLCENGFLTRTSDGYRVTEPASAFTFWLERERARMESLMMEKKRMMEQIIPTVSRLRERGTVENEAAILRGLQPVVVKLREMVDSGTRFVFAVKKAVKLKEEFKKVVAAFPEKKFLFILHPSVQMSKEDYEFLESIGAGVFFSEGVLLDVLVTDGGEAVIGLPLDDEPVVVWVRDRGFASSLMRSLEALVAG</sequence>
<evidence type="ECO:0000313" key="4">
    <source>
        <dbReference type="EMBL" id="HHN51974.1"/>
    </source>
</evidence>
<dbReference type="Gene3D" id="1.10.10.10">
    <property type="entry name" value="Winged helix-like DNA-binding domain superfamily/Winged helix DNA-binding domain"/>
    <property type="match status" value="1"/>
</dbReference>
<dbReference type="InterPro" id="IPR002831">
    <property type="entry name" value="Tscrpt_reg_TrmB_N"/>
</dbReference>
<proteinExistence type="predicted"/>
<reference evidence="3" key="1">
    <citation type="journal article" date="2020" name="mSystems">
        <title>Genome- and Community-Level Interaction Insights into Carbon Utilization and Element Cycling Functions of Hydrothermarchaeota in Hydrothermal Sediment.</title>
        <authorList>
            <person name="Zhou Z."/>
            <person name="Liu Y."/>
            <person name="Xu W."/>
            <person name="Pan J."/>
            <person name="Luo Z.H."/>
            <person name="Li M."/>
        </authorList>
    </citation>
    <scope>NUCLEOTIDE SEQUENCE [LARGE SCALE GENOMIC DNA]</scope>
    <source>
        <strain evidence="4">SpSt-1073</strain>
        <strain evidence="3">SpSt-613</strain>
        <strain evidence="2">SpSt-669</strain>
    </source>
</reference>
<dbReference type="InterPro" id="IPR036388">
    <property type="entry name" value="WH-like_DNA-bd_sf"/>
</dbReference>
<dbReference type="AlphaFoldDB" id="A0A7C4I136"/>
<dbReference type="SUPFAM" id="SSF46785">
    <property type="entry name" value="Winged helix' DNA-binding domain"/>
    <property type="match status" value="1"/>
</dbReference>
<name>A0A7C4I136_CALS0</name>
<evidence type="ECO:0000259" key="1">
    <source>
        <dbReference type="Pfam" id="PF01978"/>
    </source>
</evidence>
<dbReference type="InterPro" id="IPR051797">
    <property type="entry name" value="TrmB-like"/>
</dbReference>
<accession>A0A7C4I136</accession>
<dbReference type="EMBL" id="DTCM01000088">
    <property type="protein sequence ID" value="HGL41484.1"/>
    <property type="molecule type" value="Genomic_DNA"/>
</dbReference>
<comment type="caution">
    <text evidence="3">The sequence shown here is derived from an EMBL/GenBank/DDBJ whole genome shotgun (WGS) entry which is preliminary data.</text>
</comment>
<organism evidence="3">
    <name type="scientific">Caldiarchaeum subterraneum</name>
    <dbReference type="NCBI Taxonomy" id="311458"/>
    <lineage>
        <taxon>Archaea</taxon>
        <taxon>Nitrososphaerota</taxon>
        <taxon>Candidatus Caldarchaeales</taxon>
        <taxon>Candidatus Caldarchaeaceae</taxon>
        <taxon>Candidatus Caldarchaeum</taxon>
    </lineage>
</organism>
<dbReference type="PANTHER" id="PTHR34293:SF1">
    <property type="entry name" value="HTH-TYPE TRANSCRIPTIONAL REGULATOR TRMBL2"/>
    <property type="match status" value="1"/>
</dbReference>
<evidence type="ECO:0000313" key="2">
    <source>
        <dbReference type="EMBL" id="HGL41484.1"/>
    </source>
</evidence>
<gene>
    <name evidence="4" type="ORF">ENM30_01530</name>
    <name evidence="3" type="ORF">ENT82_00755</name>
    <name evidence="2" type="ORF">ENU43_07485</name>
</gene>
<dbReference type="EMBL" id="DRXG01000026">
    <property type="protein sequence ID" value="HHN51974.1"/>
    <property type="molecule type" value="Genomic_DNA"/>
</dbReference>
<feature type="domain" description="Transcription regulator TrmB N-terminal" evidence="1">
    <location>
        <begin position="10"/>
        <end position="73"/>
    </location>
</feature>
<protein>
    <recommendedName>
        <fullName evidence="1">Transcription regulator TrmB N-terminal domain-containing protein</fullName>
    </recommendedName>
</protein>